<reference evidence="14" key="1">
    <citation type="journal article" date="2020" name="mSystems">
        <title>Genome- and Community-Level Interaction Insights into Carbon Utilization and Element Cycling Functions of Hydrothermarchaeota in Hydrothermal Sediment.</title>
        <authorList>
            <person name="Zhou Z."/>
            <person name="Liu Y."/>
            <person name="Xu W."/>
            <person name="Pan J."/>
            <person name="Luo Z.H."/>
            <person name="Li M."/>
        </authorList>
    </citation>
    <scope>NUCLEOTIDE SEQUENCE [LARGE SCALE GENOMIC DNA]</scope>
    <source>
        <strain evidence="14">SpSt-479</strain>
    </source>
</reference>
<evidence type="ECO:0000256" key="9">
    <source>
        <dbReference type="ARBA" id="ARBA00022989"/>
    </source>
</evidence>
<keyword evidence="4" id="KW-1003">Cell membrane</keyword>
<evidence type="ECO:0000313" key="14">
    <source>
        <dbReference type="EMBL" id="HFI91574.1"/>
    </source>
</evidence>
<comment type="caution">
    <text evidence="14">The sequence shown here is derived from an EMBL/GenBank/DDBJ whole genome shotgun (WGS) entry which is preliminary data.</text>
</comment>
<evidence type="ECO:0000256" key="3">
    <source>
        <dbReference type="ARBA" id="ARBA00022448"/>
    </source>
</evidence>
<dbReference type="Gene3D" id="1.10.3820.10">
    <property type="entry name" value="Di-heme elbow motif domain"/>
    <property type="match status" value="1"/>
</dbReference>
<keyword evidence="9 12" id="KW-1133">Transmembrane helix</keyword>
<name>A0A7V2ZKD3_9BACT</name>
<evidence type="ECO:0000256" key="10">
    <source>
        <dbReference type="ARBA" id="ARBA00023004"/>
    </source>
</evidence>
<evidence type="ECO:0000256" key="2">
    <source>
        <dbReference type="ARBA" id="ARBA00007395"/>
    </source>
</evidence>
<comment type="subcellular location">
    <subcellularLocation>
        <location evidence="1">Cell membrane</location>
    </subcellularLocation>
</comment>
<keyword evidence="3" id="KW-0813">Transport</keyword>
<dbReference type="GO" id="GO:0005886">
    <property type="term" value="C:plasma membrane"/>
    <property type="evidence" value="ECO:0007669"/>
    <property type="project" value="UniProtKB-SubCell"/>
</dbReference>
<keyword evidence="5" id="KW-0349">Heme</keyword>
<keyword evidence="11 12" id="KW-0472">Membrane</keyword>
<dbReference type="InterPro" id="IPR038266">
    <property type="entry name" value="NapC/NirT_cytc_sf"/>
</dbReference>
<evidence type="ECO:0000256" key="1">
    <source>
        <dbReference type="ARBA" id="ARBA00004236"/>
    </source>
</evidence>
<keyword evidence="6 12" id="KW-0812">Transmembrane</keyword>
<dbReference type="InterPro" id="IPR036280">
    <property type="entry name" value="Multihaem_cyt_sf"/>
</dbReference>
<dbReference type="Pfam" id="PF03264">
    <property type="entry name" value="Cytochrom_NNT"/>
    <property type="match status" value="1"/>
</dbReference>
<keyword evidence="10" id="KW-0408">Iron</keyword>
<evidence type="ECO:0000256" key="5">
    <source>
        <dbReference type="ARBA" id="ARBA00022617"/>
    </source>
</evidence>
<dbReference type="InterPro" id="IPR005126">
    <property type="entry name" value="NapC/NirT_cyt_c_N"/>
</dbReference>
<gene>
    <name evidence="14" type="ORF">ENS31_08625</name>
</gene>
<evidence type="ECO:0000256" key="8">
    <source>
        <dbReference type="ARBA" id="ARBA00022982"/>
    </source>
</evidence>
<protein>
    <submittedName>
        <fullName evidence="14">Cytochrome C</fullName>
    </submittedName>
</protein>
<dbReference type="AlphaFoldDB" id="A0A7V2ZKD3"/>
<feature type="domain" description="NapC/NirT cytochrome c N-terminal" evidence="13">
    <location>
        <begin position="95"/>
        <end position="187"/>
    </location>
</feature>
<evidence type="ECO:0000256" key="12">
    <source>
        <dbReference type="SAM" id="Phobius"/>
    </source>
</evidence>
<dbReference type="PANTHER" id="PTHR30333">
    <property type="entry name" value="CYTOCHROME C-TYPE PROTEIN"/>
    <property type="match status" value="1"/>
</dbReference>
<accession>A0A7V2ZKD3</accession>
<dbReference type="SUPFAM" id="SSF48695">
    <property type="entry name" value="Multiheme cytochromes"/>
    <property type="match status" value="1"/>
</dbReference>
<dbReference type="GO" id="GO:0009061">
    <property type="term" value="P:anaerobic respiration"/>
    <property type="evidence" value="ECO:0007669"/>
    <property type="project" value="TreeGrafter"/>
</dbReference>
<evidence type="ECO:0000256" key="11">
    <source>
        <dbReference type="ARBA" id="ARBA00023136"/>
    </source>
</evidence>
<proteinExistence type="inferred from homology"/>
<evidence type="ECO:0000259" key="13">
    <source>
        <dbReference type="Pfam" id="PF03264"/>
    </source>
</evidence>
<evidence type="ECO:0000256" key="7">
    <source>
        <dbReference type="ARBA" id="ARBA00022723"/>
    </source>
</evidence>
<dbReference type="InterPro" id="IPR051174">
    <property type="entry name" value="Cytochrome_c-type_ET"/>
</dbReference>
<dbReference type="GO" id="GO:0009055">
    <property type="term" value="F:electron transfer activity"/>
    <property type="evidence" value="ECO:0007669"/>
    <property type="project" value="TreeGrafter"/>
</dbReference>
<sequence length="498" mass="57228">MKKIFPHYVYNPITLFGAALASLSFGLIIFLFIIDIFSPSDKPYMGIITYIILPIFLILGLLLIAFGIIRERKREKKGIFRTGTLPVIDLNDPKKRAMFVVFSVGTLLLIIFSAFGSFKAYEYTETDAFCGTICHKVMEPEYTAYLNSPHSRVGCVQCHIGSGTSWYVKSKLSGAYQVYSVLFNKYSKPIPTPVKELRPAEGTCEQCHSPSHFFSEKKVDHTYYLSDETNTKSGLTMLVKIGGGNSEFGTTGGIHWHMNINNQVEYIHTDERRLEIPWVKLITSDGKEIIYRDKEAKFDEKNFKPENYRKMDCIDCHNRPSHIYHQPDKMANLYMSQGRIDETLPYVKSLIVLALEGNYTTKEIALDSIETVFNEFYKINYPEIYNSKKEKIQQAIDNTKQIYQRNYFPYMRADWKHFPNNISHVYTPGCFRCHDGKHVSDDGKVISNDCNSCHTIISQKMNDGTVKTSLDGLEFKHPVDLGESLKQHLCTDCHWKQD</sequence>
<feature type="transmembrane region" description="Helical" evidence="12">
    <location>
        <begin position="97"/>
        <end position="118"/>
    </location>
</feature>
<comment type="similarity">
    <text evidence="2">Belongs to the NapC/NirT/NrfH family.</text>
</comment>
<feature type="transmembrane region" description="Helical" evidence="12">
    <location>
        <begin position="46"/>
        <end position="69"/>
    </location>
</feature>
<evidence type="ECO:0000256" key="6">
    <source>
        <dbReference type="ARBA" id="ARBA00022692"/>
    </source>
</evidence>
<organism evidence="14">
    <name type="scientific">Ignavibacterium album</name>
    <dbReference type="NCBI Taxonomy" id="591197"/>
    <lineage>
        <taxon>Bacteria</taxon>
        <taxon>Pseudomonadati</taxon>
        <taxon>Ignavibacteriota</taxon>
        <taxon>Ignavibacteria</taxon>
        <taxon>Ignavibacteriales</taxon>
        <taxon>Ignavibacteriaceae</taxon>
        <taxon>Ignavibacterium</taxon>
    </lineage>
</organism>
<dbReference type="GO" id="GO:0046872">
    <property type="term" value="F:metal ion binding"/>
    <property type="evidence" value="ECO:0007669"/>
    <property type="project" value="UniProtKB-KW"/>
</dbReference>
<keyword evidence="8" id="KW-0249">Electron transport</keyword>
<dbReference type="EMBL" id="DSUJ01000008">
    <property type="protein sequence ID" value="HFI91574.1"/>
    <property type="molecule type" value="Genomic_DNA"/>
</dbReference>
<feature type="transmembrane region" description="Helical" evidence="12">
    <location>
        <begin position="12"/>
        <end position="34"/>
    </location>
</feature>
<keyword evidence="7" id="KW-0479">Metal-binding</keyword>
<dbReference type="PANTHER" id="PTHR30333:SF1">
    <property type="entry name" value="CYTOCHROME C-TYPE PROTEIN NAPC"/>
    <property type="match status" value="1"/>
</dbReference>
<evidence type="ECO:0000256" key="4">
    <source>
        <dbReference type="ARBA" id="ARBA00022475"/>
    </source>
</evidence>